<evidence type="ECO:0000313" key="2">
    <source>
        <dbReference type="Proteomes" id="UP001562425"/>
    </source>
</evidence>
<comment type="caution">
    <text evidence="1">The sequence shown here is derived from an EMBL/GenBank/DDBJ whole genome shotgun (WGS) entry which is preliminary data.</text>
</comment>
<dbReference type="Proteomes" id="UP001562425">
    <property type="component" value="Unassembled WGS sequence"/>
</dbReference>
<gene>
    <name evidence="1" type="ORF">pipiens_019186</name>
</gene>
<keyword evidence="2" id="KW-1185">Reference proteome</keyword>
<protein>
    <submittedName>
        <fullName evidence="1">Uncharacterized protein</fullName>
    </submittedName>
</protein>
<accession>A0ABD1DXI6</accession>
<dbReference type="EMBL" id="JBEHCU010001093">
    <property type="protein sequence ID" value="KAL1403835.1"/>
    <property type="molecule type" value="Genomic_DNA"/>
</dbReference>
<sequence>RTDIESFLRNEKTSFQAAQNAKWEYTMNDWKLMNALIGLSQNWIKVLAQTDQSEAGIEFLSRFDKFRPHAMHIALTLSELSSPMRPN</sequence>
<feature type="non-terminal residue" evidence="1">
    <location>
        <position position="1"/>
    </location>
</feature>
<reference evidence="1 2" key="1">
    <citation type="submission" date="2024-05" db="EMBL/GenBank/DDBJ databases">
        <title>Culex pipiens pipiens assembly and annotation.</title>
        <authorList>
            <person name="Alout H."/>
            <person name="Durand T."/>
        </authorList>
    </citation>
    <scope>NUCLEOTIDE SEQUENCE [LARGE SCALE GENOMIC DNA]</scope>
    <source>
        <strain evidence="1">HA-2024</strain>
        <tissue evidence="1">Whole body</tissue>
    </source>
</reference>
<proteinExistence type="predicted"/>
<evidence type="ECO:0000313" key="1">
    <source>
        <dbReference type="EMBL" id="KAL1403835.1"/>
    </source>
</evidence>
<dbReference type="AlphaFoldDB" id="A0ABD1DXI6"/>
<organism evidence="1 2">
    <name type="scientific">Culex pipiens pipiens</name>
    <name type="common">Northern house mosquito</name>
    <dbReference type="NCBI Taxonomy" id="38569"/>
    <lineage>
        <taxon>Eukaryota</taxon>
        <taxon>Metazoa</taxon>
        <taxon>Ecdysozoa</taxon>
        <taxon>Arthropoda</taxon>
        <taxon>Hexapoda</taxon>
        <taxon>Insecta</taxon>
        <taxon>Pterygota</taxon>
        <taxon>Neoptera</taxon>
        <taxon>Endopterygota</taxon>
        <taxon>Diptera</taxon>
        <taxon>Nematocera</taxon>
        <taxon>Culicoidea</taxon>
        <taxon>Culicidae</taxon>
        <taxon>Culicinae</taxon>
        <taxon>Culicini</taxon>
        <taxon>Culex</taxon>
        <taxon>Culex</taxon>
    </lineage>
</organism>
<name>A0ABD1DXI6_CULPP</name>